<dbReference type="PANTHER" id="PTHR32063">
    <property type="match status" value="1"/>
</dbReference>
<feature type="transmembrane region" description="Helical" evidence="2">
    <location>
        <begin position="383"/>
        <end position="407"/>
    </location>
</feature>
<name>A0A545T203_9PROT</name>
<dbReference type="PANTHER" id="PTHR32063:SF0">
    <property type="entry name" value="SWARMING MOTILITY PROTEIN SWRC"/>
    <property type="match status" value="1"/>
</dbReference>
<dbReference type="OrthoDB" id="9798415at2"/>
<comment type="caution">
    <text evidence="3">The sequence shown here is derived from an EMBL/GenBank/DDBJ whole genome shotgun (WGS) entry which is preliminary data.</text>
</comment>
<evidence type="ECO:0000313" key="4">
    <source>
        <dbReference type="Proteomes" id="UP000315252"/>
    </source>
</evidence>
<dbReference type="Gene3D" id="3.30.70.1430">
    <property type="entry name" value="Multidrug efflux transporter AcrB pore domain"/>
    <property type="match status" value="2"/>
</dbReference>
<dbReference type="AlphaFoldDB" id="A0A545T203"/>
<dbReference type="Gene3D" id="3.30.2090.10">
    <property type="entry name" value="Multidrug efflux transporter AcrB TolC docking domain, DN and DC subdomains"/>
    <property type="match status" value="2"/>
</dbReference>
<feature type="transmembrane region" description="Helical" evidence="2">
    <location>
        <begin position="982"/>
        <end position="1003"/>
    </location>
</feature>
<dbReference type="EMBL" id="VHSH01000014">
    <property type="protein sequence ID" value="TQV71236.1"/>
    <property type="molecule type" value="Genomic_DNA"/>
</dbReference>
<keyword evidence="2" id="KW-0812">Transmembrane</keyword>
<dbReference type="RefSeq" id="WP_142899529.1">
    <property type="nucleotide sequence ID" value="NZ_ML660065.1"/>
</dbReference>
<dbReference type="SUPFAM" id="SSF82866">
    <property type="entry name" value="Multidrug efflux transporter AcrB transmembrane domain"/>
    <property type="match status" value="2"/>
</dbReference>
<dbReference type="Gene3D" id="3.30.70.1440">
    <property type="entry name" value="Multidrug efflux transporter AcrB pore domain"/>
    <property type="match status" value="1"/>
</dbReference>
<gene>
    <name evidence="3" type="ORF">FKG95_26745</name>
</gene>
<feature type="transmembrane region" description="Helical" evidence="2">
    <location>
        <begin position="1034"/>
        <end position="1054"/>
    </location>
</feature>
<feature type="transmembrane region" description="Helical" evidence="2">
    <location>
        <begin position="358"/>
        <end position="377"/>
    </location>
</feature>
<proteinExistence type="predicted"/>
<feature type="transmembrane region" description="Helical" evidence="2">
    <location>
        <begin position="428"/>
        <end position="448"/>
    </location>
</feature>
<dbReference type="PRINTS" id="PR00702">
    <property type="entry name" value="ACRIFLAVINRP"/>
</dbReference>
<reference evidence="3 4" key="1">
    <citation type="submission" date="2019-06" db="EMBL/GenBank/DDBJ databases">
        <title>Whole genome sequence for Rhodospirillaceae sp. R148.</title>
        <authorList>
            <person name="Wang G."/>
        </authorList>
    </citation>
    <scope>NUCLEOTIDE SEQUENCE [LARGE SCALE GENOMIC DNA]</scope>
    <source>
        <strain evidence="3 4">R148</strain>
    </source>
</reference>
<evidence type="ECO:0000256" key="1">
    <source>
        <dbReference type="SAM" id="MobiDB-lite"/>
    </source>
</evidence>
<feature type="transmembrane region" description="Helical" evidence="2">
    <location>
        <begin position="492"/>
        <end position="513"/>
    </location>
</feature>
<feature type="transmembrane region" description="Helical" evidence="2">
    <location>
        <begin position="955"/>
        <end position="976"/>
    </location>
</feature>
<feature type="transmembrane region" description="Helical" evidence="2">
    <location>
        <begin position="931"/>
        <end position="948"/>
    </location>
</feature>
<dbReference type="GO" id="GO:0005886">
    <property type="term" value="C:plasma membrane"/>
    <property type="evidence" value="ECO:0007669"/>
    <property type="project" value="TreeGrafter"/>
</dbReference>
<feature type="transmembrane region" description="Helical" evidence="2">
    <location>
        <begin position="598"/>
        <end position="618"/>
    </location>
</feature>
<dbReference type="GO" id="GO:0042910">
    <property type="term" value="F:xenobiotic transmembrane transporter activity"/>
    <property type="evidence" value="ECO:0007669"/>
    <property type="project" value="TreeGrafter"/>
</dbReference>
<evidence type="ECO:0000313" key="3">
    <source>
        <dbReference type="EMBL" id="TQV71236.1"/>
    </source>
</evidence>
<keyword evidence="4" id="KW-1185">Reference proteome</keyword>
<dbReference type="InterPro" id="IPR027463">
    <property type="entry name" value="AcrB_DN_DC_subdom"/>
</dbReference>
<evidence type="ECO:0000256" key="2">
    <source>
        <dbReference type="SAM" id="Phobius"/>
    </source>
</evidence>
<feature type="region of interest" description="Disordered" evidence="1">
    <location>
        <begin position="1110"/>
        <end position="1144"/>
    </location>
</feature>
<dbReference type="SUPFAM" id="SSF82714">
    <property type="entry name" value="Multidrug efflux transporter AcrB TolC docking domain, DN and DC subdomains"/>
    <property type="match status" value="2"/>
</dbReference>
<dbReference type="Gene3D" id="1.20.1640.10">
    <property type="entry name" value="Multidrug efflux transporter AcrB transmembrane domain"/>
    <property type="match status" value="2"/>
</dbReference>
<dbReference type="Pfam" id="PF00873">
    <property type="entry name" value="ACR_tran"/>
    <property type="match status" value="2"/>
</dbReference>
<feature type="transmembrane region" description="Helical" evidence="2">
    <location>
        <begin position="336"/>
        <end position="353"/>
    </location>
</feature>
<dbReference type="InterPro" id="IPR001036">
    <property type="entry name" value="Acrflvin-R"/>
</dbReference>
<organism evidence="3 4">
    <name type="scientific">Denitrobaculum tricleocarpae</name>
    <dbReference type="NCBI Taxonomy" id="2591009"/>
    <lineage>
        <taxon>Bacteria</taxon>
        <taxon>Pseudomonadati</taxon>
        <taxon>Pseudomonadota</taxon>
        <taxon>Alphaproteobacteria</taxon>
        <taxon>Rhodospirillales</taxon>
        <taxon>Rhodospirillaceae</taxon>
        <taxon>Denitrobaculum</taxon>
    </lineage>
</organism>
<dbReference type="Proteomes" id="UP000315252">
    <property type="component" value="Unassembled WGS sequence"/>
</dbReference>
<protein>
    <submittedName>
        <fullName evidence="3">Efflux RND transporter permease subunit</fullName>
    </submittedName>
</protein>
<feature type="transmembrane region" description="Helical" evidence="2">
    <location>
        <begin position="460"/>
        <end position="480"/>
    </location>
</feature>
<feature type="transmembrane region" description="Helical" evidence="2">
    <location>
        <begin position="525"/>
        <end position="544"/>
    </location>
</feature>
<keyword evidence="2" id="KW-0472">Membrane</keyword>
<dbReference type="Gene3D" id="3.30.70.1320">
    <property type="entry name" value="Multidrug efflux transporter AcrB pore domain like"/>
    <property type="match status" value="1"/>
</dbReference>
<sequence length="1144" mass="124297">MNAIIEAAVTHARTVIASLVLILMSGTYAYITIPKESEPDINIPILYVSLSHEGISPEDAERLLIKPMEQELRDVEGVKEMRSTAYLGGGNVLLEFEAGFNVDIAIADVREKVDIAKPELPDDADEPSVNEVNLSLFPVLVVSLSGNVQERTLLQLARNLQDKIEGIGTVLEAKIAGDRDELVELVVDPLALESYNLNVTDIINLVSRSNRVIAAGSVDTGQGRFSVKVPGLFETSEDILNMPLKVNGDAIVHFRDVGILRRTFKDSDGYARTNGRPAIALEVSKRTGSNIIETIENVRRVVEAEQKFWPEDVVVSFSQDKSNDIRNNLLDLQNNVISAILLVMVVIVAALGLRSAGLVGIAIPGSFLAGILVLYAIGFTVNMVVLFSLILAVGMLVDGAIVVTEFADRKMSEGFTPKEAYALASKRMAWPIIAATATTLAAFLPLMFWPGVVGEFMKFLPITLIATLSASLFMALIFIPALGANLAGFMRFLLPILSTALGGVIFAQGIPALTSAIGLGPATPMAFSLLAGLPGVVLGLYFGLKLGRMAYHSLNAVRPLEERADQSLAADAVFEPDSVRGFTGTYLRVLQTALRHPAIVITIAVLMLVAAQVSYGMYGKGVEFFPDVEPENVILQIHGRGNLSVEERDSLLRQVEDEVIGLQQEYGEFHTIFAKSMASSGTSDDEAEDLIGVIQLEFTDWFSRRPADEVIADIRERTAPLAGIFVEPRKQEAGPPVGKAVQVQVSSAFPDEIEPVARQIAEAMIGMGDFVDIEDGRPVPGIEWQLAVDRAQAARFGADVTLIGSYVRMVTYGTKLGEFRPDDSNEEIDIVVRLPRIYRNIDQLDHIRIQTDAGLIPISNFVTRTPKPKVGLLRRTDGNRVMTVKADVAPGVLADDKVTEVREWLQTADINPRVEITFKGEDEEQKQAQEFLVKAFIVALFMMAIILVTQFNSFYSAFLILTAVIMSTIGVMMGLLLTGQPFGIVMSGIGVIALAGIVVNNNIVLIDTFDRIRETGVPVREAILRTGAQRLRPVLLTTITTILGLMPMVLAVNIDFASRIVQVGAPSTQWWTQLSSAIVFGLSFATVLTLLFTPCALMLRENLRARFASDDSDKADSARSKLPGFPDLSRGRKGGGDEIPGIAE</sequence>
<feature type="transmembrane region" description="Helical" evidence="2">
    <location>
        <begin position="12"/>
        <end position="31"/>
    </location>
</feature>
<feature type="compositionally biased region" description="Basic and acidic residues" evidence="1">
    <location>
        <begin position="1110"/>
        <end position="1119"/>
    </location>
</feature>
<accession>A0A545T203</accession>
<keyword evidence="2" id="KW-1133">Transmembrane helix</keyword>
<dbReference type="SUPFAM" id="SSF82693">
    <property type="entry name" value="Multidrug efflux transporter AcrB pore domain, PN1, PN2, PC1 and PC2 subdomains"/>
    <property type="match status" value="2"/>
</dbReference>
<feature type="transmembrane region" description="Helical" evidence="2">
    <location>
        <begin position="1074"/>
        <end position="1099"/>
    </location>
</feature>